<dbReference type="RefSeq" id="WP_137339830.1">
    <property type="nucleotide sequence ID" value="NZ_BSQH01000007.1"/>
</dbReference>
<proteinExistence type="predicted"/>
<protein>
    <submittedName>
        <fullName evidence="1">Uncharacterized protein</fullName>
    </submittedName>
</protein>
<keyword evidence="2" id="KW-1185">Reference proteome</keyword>
<reference evidence="1 2" key="1">
    <citation type="submission" date="2019-05" db="EMBL/GenBank/DDBJ databases">
        <title>Dyadobacter AR-3-8 sp. nov., isolated from arctic soil.</title>
        <authorList>
            <person name="Chaudhary D.K."/>
        </authorList>
    </citation>
    <scope>NUCLEOTIDE SEQUENCE [LARGE SCALE GENOMIC DNA]</scope>
    <source>
        <strain evidence="1 2">AR-3-8</strain>
    </source>
</reference>
<accession>A0A4U6D735</accession>
<dbReference type="AlphaFoldDB" id="A0A4U6D735"/>
<sequence>MIYEKRFILTVGREAKIILKADFQKNSNEVTIDFEFLLKDTNESNFHDPITSNHPQYWKLKKSTPEKAQLLQMEYSGVSRKQLYSAMNEFKKRIGQGYNIHCNMIIEEKIKNLKGVRISALNRTLLTRM</sequence>
<name>A0A4U6D735_9BACT</name>
<gene>
    <name evidence="1" type="ORF">FDK13_09910</name>
</gene>
<organism evidence="1 2">
    <name type="scientific">Dyadobacter frigoris</name>
    <dbReference type="NCBI Taxonomy" id="2576211"/>
    <lineage>
        <taxon>Bacteria</taxon>
        <taxon>Pseudomonadati</taxon>
        <taxon>Bacteroidota</taxon>
        <taxon>Cytophagia</taxon>
        <taxon>Cytophagales</taxon>
        <taxon>Spirosomataceae</taxon>
        <taxon>Dyadobacter</taxon>
    </lineage>
</organism>
<evidence type="ECO:0000313" key="2">
    <source>
        <dbReference type="Proteomes" id="UP000304900"/>
    </source>
</evidence>
<dbReference type="Proteomes" id="UP000304900">
    <property type="component" value="Unassembled WGS sequence"/>
</dbReference>
<dbReference type="OrthoDB" id="955293at2"/>
<evidence type="ECO:0000313" key="1">
    <source>
        <dbReference type="EMBL" id="TKT92285.1"/>
    </source>
</evidence>
<dbReference type="EMBL" id="SZVO01000004">
    <property type="protein sequence ID" value="TKT92285.1"/>
    <property type="molecule type" value="Genomic_DNA"/>
</dbReference>
<comment type="caution">
    <text evidence="1">The sequence shown here is derived from an EMBL/GenBank/DDBJ whole genome shotgun (WGS) entry which is preliminary data.</text>
</comment>